<dbReference type="AlphaFoldDB" id="A0A2H5QT60"/>
<sequence>KLQQELKQDCAPKKGDFHFGQLIGQFAKLMGCYVVESARSKEKLLKNKLGFDDNFNYEEEQDLHAALKRLCFPEALTIYFDNAGRKMMDAVLLIRKDLTIQF</sequence>
<reference evidence="2 3" key="1">
    <citation type="journal article" date="2017" name="Front. Genet.">
        <title>Draft sequencing of the heterozygous diploid genome of Satsuma (Citrus unshiu Marc.) using a hybrid assembly approach.</title>
        <authorList>
            <person name="Shimizu T."/>
            <person name="Tanizawa Y."/>
            <person name="Mochizuki T."/>
            <person name="Nagasaki H."/>
            <person name="Yoshioka T."/>
            <person name="Toyoda A."/>
            <person name="Fujiyama A."/>
            <person name="Kaminuma E."/>
            <person name="Nakamura Y."/>
        </authorList>
    </citation>
    <scope>NUCLEOTIDE SEQUENCE [LARGE SCALE GENOMIC DNA]</scope>
    <source>
        <strain evidence="3">cv. Miyagawa wase</strain>
    </source>
</reference>
<dbReference type="PANTHER" id="PTHR43205">
    <property type="entry name" value="PROSTAGLANDIN REDUCTASE"/>
    <property type="match status" value="1"/>
</dbReference>
<accession>A0A2H5QT60</accession>
<dbReference type="GO" id="GO:0016628">
    <property type="term" value="F:oxidoreductase activity, acting on the CH-CH group of donors, NAD or NADP as acceptor"/>
    <property type="evidence" value="ECO:0007669"/>
    <property type="project" value="InterPro"/>
</dbReference>
<dbReference type="Gene3D" id="3.40.50.720">
    <property type="entry name" value="NAD(P)-binding Rossmann-like Domain"/>
    <property type="match status" value="1"/>
</dbReference>
<proteinExistence type="predicted"/>
<evidence type="ECO:0000259" key="1">
    <source>
        <dbReference type="Pfam" id="PF00107"/>
    </source>
</evidence>
<dbReference type="EMBL" id="BDQV01000762">
    <property type="protein sequence ID" value="GAY67811.1"/>
    <property type="molecule type" value="Genomic_DNA"/>
</dbReference>
<comment type="caution">
    <text evidence="2">The sequence shown here is derived from an EMBL/GenBank/DDBJ whole genome shotgun (WGS) entry which is preliminary data.</text>
</comment>
<dbReference type="Pfam" id="PF00107">
    <property type="entry name" value="ADH_zinc_N"/>
    <property type="match status" value="1"/>
</dbReference>
<dbReference type="InterPro" id="IPR036291">
    <property type="entry name" value="NAD(P)-bd_dom_sf"/>
</dbReference>
<dbReference type="SUPFAM" id="SSF51735">
    <property type="entry name" value="NAD(P)-binding Rossmann-fold domains"/>
    <property type="match status" value="1"/>
</dbReference>
<gene>
    <name evidence="2" type="ORF">CUMW_259480</name>
</gene>
<organism evidence="2 3">
    <name type="scientific">Citrus unshiu</name>
    <name type="common">Satsuma mandarin</name>
    <name type="synonym">Citrus nobilis var. unshiu</name>
    <dbReference type="NCBI Taxonomy" id="55188"/>
    <lineage>
        <taxon>Eukaryota</taxon>
        <taxon>Viridiplantae</taxon>
        <taxon>Streptophyta</taxon>
        <taxon>Embryophyta</taxon>
        <taxon>Tracheophyta</taxon>
        <taxon>Spermatophyta</taxon>
        <taxon>Magnoliopsida</taxon>
        <taxon>eudicotyledons</taxon>
        <taxon>Gunneridae</taxon>
        <taxon>Pentapetalae</taxon>
        <taxon>rosids</taxon>
        <taxon>malvids</taxon>
        <taxon>Sapindales</taxon>
        <taxon>Rutaceae</taxon>
        <taxon>Aurantioideae</taxon>
        <taxon>Citrus</taxon>
    </lineage>
</organism>
<dbReference type="InterPro" id="IPR045010">
    <property type="entry name" value="MDR_fam"/>
</dbReference>
<dbReference type="PANTHER" id="PTHR43205:SF7">
    <property type="entry name" value="PROSTAGLANDIN REDUCTASE 1"/>
    <property type="match status" value="1"/>
</dbReference>
<protein>
    <recommendedName>
        <fullName evidence="1">Alcohol dehydrogenase-like C-terminal domain-containing protein</fullName>
    </recommendedName>
</protein>
<keyword evidence="3" id="KW-1185">Reference proteome</keyword>
<dbReference type="InterPro" id="IPR013149">
    <property type="entry name" value="ADH-like_C"/>
</dbReference>
<feature type="domain" description="Alcohol dehydrogenase-like C-terminal" evidence="1">
    <location>
        <begin position="20"/>
        <end position="93"/>
    </location>
</feature>
<name>A0A2H5QT60_CITUN</name>
<dbReference type="Proteomes" id="UP000236630">
    <property type="component" value="Unassembled WGS sequence"/>
</dbReference>
<evidence type="ECO:0000313" key="3">
    <source>
        <dbReference type="Proteomes" id="UP000236630"/>
    </source>
</evidence>
<evidence type="ECO:0000313" key="2">
    <source>
        <dbReference type="EMBL" id="GAY67811.1"/>
    </source>
</evidence>
<feature type="non-terminal residue" evidence="2">
    <location>
        <position position="1"/>
    </location>
</feature>